<dbReference type="Proteomes" id="UP000788419">
    <property type="component" value="Unassembled WGS sequence"/>
</dbReference>
<proteinExistence type="predicted"/>
<evidence type="ECO:0000256" key="1">
    <source>
        <dbReference type="ARBA" id="ARBA00004162"/>
    </source>
</evidence>
<keyword evidence="4 6" id="KW-1133">Transmembrane helix</keyword>
<evidence type="ECO:0000259" key="7">
    <source>
        <dbReference type="Pfam" id="PF04024"/>
    </source>
</evidence>
<keyword evidence="9" id="KW-1185">Reference proteome</keyword>
<feature type="transmembrane region" description="Helical" evidence="6">
    <location>
        <begin position="33"/>
        <end position="59"/>
    </location>
</feature>
<dbReference type="InterPro" id="IPR007168">
    <property type="entry name" value="Phageshock_PspC_N"/>
</dbReference>
<dbReference type="RefSeq" id="WP_162410938.1">
    <property type="nucleotide sequence ID" value="NZ_CP093331.1"/>
</dbReference>
<dbReference type="InterPro" id="IPR052027">
    <property type="entry name" value="PspC"/>
</dbReference>
<comment type="subcellular location">
    <subcellularLocation>
        <location evidence="1">Cell membrane</location>
        <topology evidence="1">Single-pass membrane protein</topology>
    </subcellularLocation>
</comment>
<gene>
    <name evidence="8" type="ORF">CSC65_12560</name>
</gene>
<dbReference type="EMBL" id="PDWN01000012">
    <property type="protein sequence ID" value="KAF1693270.1"/>
    <property type="molecule type" value="Genomic_DNA"/>
</dbReference>
<evidence type="ECO:0000256" key="4">
    <source>
        <dbReference type="ARBA" id="ARBA00022989"/>
    </source>
</evidence>
<comment type="caution">
    <text evidence="8">The sequence shown here is derived from an EMBL/GenBank/DDBJ whole genome shotgun (WGS) entry which is preliminary data.</text>
</comment>
<evidence type="ECO:0000313" key="8">
    <source>
        <dbReference type="EMBL" id="KAF1693270.1"/>
    </source>
</evidence>
<evidence type="ECO:0000256" key="2">
    <source>
        <dbReference type="ARBA" id="ARBA00022475"/>
    </source>
</evidence>
<evidence type="ECO:0000256" key="3">
    <source>
        <dbReference type="ARBA" id="ARBA00022692"/>
    </source>
</evidence>
<evidence type="ECO:0000256" key="5">
    <source>
        <dbReference type="ARBA" id="ARBA00023136"/>
    </source>
</evidence>
<feature type="domain" description="Phage shock protein PspC N-terminal" evidence="7">
    <location>
        <begin position="7"/>
        <end position="62"/>
    </location>
</feature>
<name>A0ABQ6Z535_9GAMM</name>
<keyword evidence="3 6" id="KW-0812">Transmembrane</keyword>
<evidence type="ECO:0000256" key="6">
    <source>
        <dbReference type="SAM" id="Phobius"/>
    </source>
</evidence>
<reference evidence="8 9" key="1">
    <citation type="submission" date="2017-10" db="EMBL/GenBank/DDBJ databases">
        <title>Whole genome sequencing of members of genus Pseudoxanthomonas.</title>
        <authorList>
            <person name="Kumar S."/>
            <person name="Bansal K."/>
            <person name="Kaur A."/>
            <person name="Patil P."/>
            <person name="Sharma S."/>
            <person name="Patil P.B."/>
        </authorList>
    </citation>
    <scope>NUCLEOTIDE SEQUENCE [LARGE SCALE GENOMIC DNA]</scope>
    <source>
        <strain evidence="8 9">DSM 17801</strain>
    </source>
</reference>
<keyword evidence="2" id="KW-1003">Cell membrane</keyword>
<keyword evidence="5 6" id="KW-0472">Membrane</keyword>
<dbReference type="PANTHER" id="PTHR33885:SF3">
    <property type="entry name" value="PHAGE SHOCK PROTEIN C"/>
    <property type="match status" value="1"/>
</dbReference>
<protein>
    <recommendedName>
        <fullName evidence="7">Phage shock protein PspC N-terminal domain-containing protein</fullName>
    </recommendedName>
</protein>
<sequence length="80" mass="8734">MTWDMQDLCKSSRDVWLSGVCGGLGEHTPLPSWLWRTIFVATTIGIGVGFVAYIALWIFMPRTPKASAPASIDAGDRPPL</sequence>
<organism evidence="8 9">
    <name type="scientific">Pseudoxanthomonas daejeonensis</name>
    <dbReference type="NCBI Taxonomy" id="266062"/>
    <lineage>
        <taxon>Bacteria</taxon>
        <taxon>Pseudomonadati</taxon>
        <taxon>Pseudomonadota</taxon>
        <taxon>Gammaproteobacteria</taxon>
        <taxon>Lysobacterales</taxon>
        <taxon>Lysobacteraceae</taxon>
        <taxon>Pseudoxanthomonas</taxon>
    </lineage>
</organism>
<dbReference type="Pfam" id="PF04024">
    <property type="entry name" value="PspC"/>
    <property type="match status" value="1"/>
</dbReference>
<evidence type="ECO:0000313" key="9">
    <source>
        <dbReference type="Proteomes" id="UP000788419"/>
    </source>
</evidence>
<dbReference type="PANTHER" id="PTHR33885">
    <property type="entry name" value="PHAGE SHOCK PROTEIN C"/>
    <property type="match status" value="1"/>
</dbReference>
<accession>A0ABQ6Z535</accession>